<protein>
    <submittedName>
        <fullName evidence="1">NUDIX hydrolase</fullName>
    </submittedName>
</protein>
<evidence type="ECO:0000313" key="2">
    <source>
        <dbReference type="Proteomes" id="UP000177905"/>
    </source>
</evidence>
<proteinExistence type="predicted"/>
<dbReference type="GO" id="GO:0016787">
    <property type="term" value="F:hydrolase activity"/>
    <property type="evidence" value="ECO:0007669"/>
    <property type="project" value="UniProtKB-KW"/>
</dbReference>
<dbReference type="Gene3D" id="3.90.79.10">
    <property type="entry name" value="Nucleoside Triphosphate Pyrophosphohydrolase"/>
    <property type="match status" value="1"/>
</dbReference>
<name>A0A1F4S5B1_UNCSA</name>
<dbReference type="Proteomes" id="UP000177905">
    <property type="component" value="Unassembled WGS sequence"/>
</dbReference>
<gene>
    <name evidence="1" type="ORF">A2290_06055</name>
</gene>
<dbReference type="SUPFAM" id="SSF55811">
    <property type="entry name" value="Nudix"/>
    <property type="match status" value="1"/>
</dbReference>
<sequence>MNIHEAIKYLEKEIPDPSKGLAEELFSFFSKIVPMVNVDLLIKDEKGRTLLSWRDDPIHGKGWHIPGGIIRFKETLENRILKVAETEIGAKIEFDPVPITIKQIISEKRTLRGHFISILYKCFLSGEYLLENKGLSINDAGYLLWHDVCPKNLIKVHETYREYI</sequence>
<dbReference type="AlphaFoldDB" id="A0A1F4S5B1"/>
<comment type="caution">
    <text evidence="1">The sequence shown here is derived from an EMBL/GenBank/DDBJ whole genome shotgun (WGS) entry which is preliminary data.</text>
</comment>
<accession>A0A1F4S5B1</accession>
<evidence type="ECO:0000313" key="1">
    <source>
        <dbReference type="EMBL" id="OGC15621.1"/>
    </source>
</evidence>
<organism evidence="1 2">
    <name type="scientific">candidate division WOR-1 bacterium RIFOXYB2_FULL_36_35</name>
    <dbReference type="NCBI Taxonomy" id="1802578"/>
    <lineage>
        <taxon>Bacteria</taxon>
        <taxon>Bacillati</taxon>
        <taxon>Saganbacteria</taxon>
    </lineage>
</organism>
<keyword evidence="1" id="KW-0378">Hydrolase</keyword>
<dbReference type="EMBL" id="MEUA01000018">
    <property type="protein sequence ID" value="OGC15621.1"/>
    <property type="molecule type" value="Genomic_DNA"/>
</dbReference>
<dbReference type="InterPro" id="IPR015797">
    <property type="entry name" value="NUDIX_hydrolase-like_dom_sf"/>
</dbReference>
<reference evidence="1 2" key="1">
    <citation type="journal article" date="2016" name="Nat. Commun.">
        <title>Thousands of microbial genomes shed light on interconnected biogeochemical processes in an aquifer system.</title>
        <authorList>
            <person name="Anantharaman K."/>
            <person name="Brown C.T."/>
            <person name="Hug L.A."/>
            <person name="Sharon I."/>
            <person name="Castelle C.J."/>
            <person name="Probst A.J."/>
            <person name="Thomas B.C."/>
            <person name="Singh A."/>
            <person name="Wilkins M.J."/>
            <person name="Karaoz U."/>
            <person name="Brodie E.L."/>
            <person name="Williams K.H."/>
            <person name="Hubbard S.S."/>
            <person name="Banfield J.F."/>
        </authorList>
    </citation>
    <scope>NUCLEOTIDE SEQUENCE [LARGE SCALE GENOMIC DNA]</scope>
</reference>